<comment type="caution">
    <text evidence="9">The sequence shown here is derived from an EMBL/GenBank/DDBJ whole genome shotgun (WGS) entry which is preliminary data.</text>
</comment>
<evidence type="ECO:0000256" key="3">
    <source>
        <dbReference type="ARBA" id="ARBA00022475"/>
    </source>
</evidence>
<protein>
    <recommendedName>
        <fullName evidence="8">Acyltransferase 3 domain-containing protein</fullName>
    </recommendedName>
</protein>
<evidence type="ECO:0000256" key="5">
    <source>
        <dbReference type="ARBA" id="ARBA00022989"/>
    </source>
</evidence>
<feature type="transmembrane region" description="Helical" evidence="7">
    <location>
        <begin position="14"/>
        <end position="34"/>
    </location>
</feature>
<evidence type="ECO:0000256" key="6">
    <source>
        <dbReference type="ARBA" id="ARBA00023136"/>
    </source>
</evidence>
<dbReference type="AlphaFoldDB" id="A0A125W3A4"/>
<feature type="transmembrane region" description="Helical" evidence="7">
    <location>
        <begin position="265"/>
        <end position="283"/>
    </location>
</feature>
<dbReference type="InterPro" id="IPR002656">
    <property type="entry name" value="Acyl_transf_3_dom"/>
</dbReference>
<feature type="domain" description="Acyltransferase 3" evidence="8">
    <location>
        <begin position="13"/>
        <end position="345"/>
    </location>
</feature>
<evidence type="ECO:0000256" key="7">
    <source>
        <dbReference type="SAM" id="Phobius"/>
    </source>
</evidence>
<feature type="transmembrane region" description="Helical" evidence="7">
    <location>
        <begin position="303"/>
        <end position="321"/>
    </location>
</feature>
<dbReference type="HOGENOM" id="CLU_047714_2_1_9"/>
<proteinExistence type="inferred from homology"/>
<feature type="transmembrane region" description="Helical" evidence="7">
    <location>
        <begin position="84"/>
        <end position="102"/>
    </location>
</feature>
<dbReference type="GO" id="GO:0005886">
    <property type="term" value="C:plasma membrane"/>
    <property type="evidence" value="ECO:0007669"/>
    <property type="project" value="UniProtKB-SubCell"/>
</dbReference>
<keyword evidence="5 7" id="KW-1133">Transmembrane helix</keyword>
<evidence type="ECO:0000256" key="1">
    <source>
        <dbReference type="ARBA" id="ARBA00004651"/>
    </source>
</evidence>
<feature type="transmembrane region" description="Helical" evidence="7">
    <location>
        <begin position="327"/>
        <end position="348"/>
    </location>
</feature>
<evidence type="ECO:0000256" key="2">
    <source>
        <dbReference type="ARBA" id="ARBA00007400"/>
    </source>
</evidence>
<dbReference type="PANTHER" id="PTHR40074">
    <property type="entry name" value="O-ACETYLTRANSFERASE WECH"/>
    <property type="match status" value="1"/>
</dbReference>
<reference evidence="10" key="1">
    <citation type="submission" date="2010-07" db="EMBL/GenBank/DDBJ databases">
        <authorList>
            <person name="Weinstock G."/>
            <person name="Sodergren E."/>
            <person name="Clifton S."/>
            <person name="Fulton L."/>
            <person name="Fulton B."/>
            <person name="Courtney L."/>
            <person name="Fronick C."/>
            <person name="Harrison M."/>
            <person name="Strong C."/>
            <person name="Farmer C."/>
            <person name="Delahaunty K."/>
            <person name="Markovic C."/>
            <person name="Hall O."/>
            <person name="Minx P."/>
            <person name="Tomlinson C."/>
            <person name="Mitreva M."/>
            <person name="Hou S."/>
            <person name="Chen J."/>
            <person name="Wollam A."/>
            <person name="Pepin K.H."/>
            <person name="Johnson M."/>
            <person name="Bhonagiri V."/>
            <person name="Zhang X."/>
            <person name="Suruliraj S."/>
            <person name="Warren W."/>
            <person name="Chinwalla A."/>
            <person name="Mardis E.R."/>
            <person name="Wilson R.K."/>
        </authorList>
    </citation>
    <scope>NUCLEOTIDE SEQUENCE [LARGE SCALE GENOMIC DNA]</scope>
    <source>
        <strain evidence="10">TX4248</strain>
    </source>
</reference>
<dbReference type="Pfam" id="PF01757">
    <property type="entry name" value="Acyl_transf_3"/>
    <property type="match status" value="1"/>
</dbReference>
<comment type="subcellular location">
    <subcellularLocation>
        <location evidence="1">Cell membrane</location>
        <topology evidence="1">Multi-pass membrane protein</topology>
    </subcellularLocation>
</comment>
<organism evidence="9 10">
    <name type="scientific">Enterococcus faecalis TX4248</name>
    <dbReference type="NCBI Taxonomy" id="749495"/>
    <lineage>
        <taxon>Bacteria</taxon>
        <taxon>Bacillati</taxon>
        <taxon>Bacillota</taxon>
        <taxon>Bacilli</taxon>
        <taxon>Lactobacillales</taxon>
        <taxon>Enterococcaceae</taxon>
        <taxon>Enterococcus</taxon>
    </lineage>
</organism>
<sequence>MSKEQPINLNISDFLKVFAVASVILQTVLSYVLTHSPQTEAMNSIGSFYRMSKYSAPMFIFAIIYNMVLKSQAESYLEFLKEKFYELVLPYVVWSSLYLYAFPSLQQRMPYETLLGFLGKVLSGDGAAHLWYAVMMLQFQLFMPYFIWLATRITKNKKVILPIVFFTIGAHILWCFWYQKMIFPYAETSLWYLIDRSGLSYLIYGIFGVIAAKYQGGIFTFLKKTRAALFLLFLFIFWQAVQGNLFDGTQMTPNDLPYLDLLQSAYSLLIIGLVFYLGTQGIAKKIRLLPIVKWIATYAYRSYLANVFVFQLVLKLVHPFLTNQPVSLVILVLYMGTFVGSFGLTVVIEHFFKSIFKLGRLVSV</sequence>
<evidence type="ECO:0000313" key="10">
    <source>
        <dbReference type="Proteomes" id="UP000004846"/>
    </source>
</evidence>
<accession>A0A125W3A4</accession>
<feature type="transmembrane region" description="Helical" evidence="7">
    <location>
        <begin position="159"/>
        <end position="179"/>
    </location>
</feature>
<dbReference type="Proteomes" id="UP000004846">
    <property type="component" value="Unassembled WGS sequence"/>
</dbReference>
<name>A0A125W3A4_ENTFL</name>
<comment type="similarity">
    <text evidence="2">Belongs to the acyltransferase 3 family.</text>
</comment>
<dbReference type="GO" id="GO:0016413">
    <property type="term" value="F:O-acetyltransferase activity"/>
    <property type="evidence" value="ECO:0007669"/>
    <property type="project" value="TreeGrafter"/>
</dbReference>
<keyword evidence="4 7" id="KW-0812">Transmembrane</keyword>
<keyword evidence="3" id="KW-1003">Cell membrane</keyword>
<keyword evidence="6 7" id="KW-0472">Membrane</keyword>
<evidence type="ECO:0000259" key="8">
    <source>
        <dbReference type="Pfam" id="PF01757"/>
    </source>
</evidence>
<dbReference type="PANTHER" id="PTHR40074:SF2">
    <property type="entry name" value="O-ACETYLTRANSFERASE WECH"/>
    <property type="match status" value="1"/>
</dbReference>
<gene>
    <name evidence="9" type="ORF">HMPREF9498_02549</name>
</gene>
<feature type="transmembrane region" description="Helical" evidence="7">
    <location>
        <begin position="227"/>
        <end position="245"/>
    </location>
</feature>
<dbReference type="RefSeq" id="WP_002365329.1">
    <property type="nucleotide sequence ID" value="NZ_GL454481.1"/>
</dbReference>
<feature type="transmembrane region" description="Helical" evidence="7">
    <location>
        <begin position="199"/>
        <end position="215"/>
    </location>
</feature>
<evidence type="ECO:0000256" key="4">
    <source>
        <dbReference type="ARBA" id="ARBA00022692"/>
    </source>
</evidence>
<feature type="transmembrane region" description="Helical" evidence="7">
    <location>
        <begin position="129"/>
        <end position="147"/>
    </location>
</feature>
<dbReference type="GO" id="GO:0009246">
    <property type="term" value="P:enterobacterial common antigen biosynthetic process"/>
    <property type="evidence" value="ECO:0007669"/>
    <property type="project" value="TreeGrafter"/>
</dbReference>
<dbReference type="EMBL" id="AEBR01000092">
    <property type="protein sequence ID" value="EFM81855.1"/>
    <property type="molecule type" value="Genomic_DNA"/>
</dbReference>
<evidence type="ECO:0000313" key="9">
    <source>
        <dbReference type="EMBL" id="EFM81855.1"/>
    </source>
</evidence>
<feature type="transmembrane region" description="Helical" evidence="7">
    <location>
        <begin position="54"/>
        <end position="72"/>
    </location>
</feature>